<protein>
    <submittedName>
        <fullName evidence="2">RecT protein</fullName>
    </submittedName>
</protein>
<dbReference type="InterPro" id="IPR004590">
    <property type="entry name" value="ssDNA_annealing_RecT"/>
</dbReference>
<feature type="compositionally biased region" description="Low complexity" evidence="1">
    <location>
        <begin position="286"/>
        <end position="303"/>
    </location>
</feature>
<sequence length="342" mass="37632">MKTQNQTGFTQMAQAKKPTFSMAITAPNTQQMISRALKNDKMAARFTSTLIGAVSASEALKACDPGTIIAAGLRGEGMGLIYGHGYYIVPYNSVATYLMSYKGYIQLAMSTGYYADIDCVEVREGELEGRSRRTGKPVINLAKYDTDEERESHKIIGYYAYFELKDGTFRYDFWGMDKLLKHADRYSPAFKLEKYNALINGELDAKEQTKLLNGTPWYDVNGGQDKMCRKTMIRQLLNSGYAPLSNEVRSYFNEDSDDTVVATGDGAETDPVIPTTGHVVEDDTPTAEQETAATSPTAPSESAAEPKKGNDTAPSRKRTQNPAEGNTEAKDYSAGFFGEGEQ</sequence>
<reference evidence="2" key="1">
    <citation type="journal article" date="2021" name="Proc. Natl. Acad. Sci. U.S.A.">
        <title>A Catalog of Tens of Thousands of Viruses from Human Metagenomes Reveals Hidden Associations with Chronic Diseases.</title>
        <authorList>
            <person name="Tisza M.J."/>
            <person name="Buck C.B."/>
        </authorList>
    </citation>
    <scope>NUCLEOTIDE SEQUENCE</scope>
    <source>
        <strain evidence="2">CtBeL15</strain>
    </source>
</reference>
<accession>A0A8S5UZW3</accession>
<proteinExistence type="predicted"/>
<evidence type="ECO:0000256" key="1">
    <source>
        <dbReference type="SAM" id="MobiDB-lite"/>
    </source>
</evidence>
<organism evidence="2">
    <name type="scientific">Siphoviridae sp. ctBeL15</name>
    <dbReference type="NCBI Taxonomy" id="2825374"/>
    <lineage>
        <taxon>Viruses</taxon>
        <taxon>Duplodnaviria</taxon>
        <taxon>Heunggongvirae</taxon>
        <taxon>Uroviricota</taxon>
        <taxon>Caudoviricetes</taxon>
    </lineage>
</organism>
<name>A0A8S5UZW3_9CAUD</name>
<dbReference type="Pfam" id="PF03837">
    <property type="entry name" value="RecT"/>
    <property type="match status" value="1"/>
</dbReference>
<dbReference type="GO" id="GO:0003677">
    <property type="term" value="F:DNA binding"/>
    <property type="evidence" value="ECO:0007669"/>
    <property type="project" value="InterPro"/>
</dbReference>
<dbReference type="EMBL" id="BK016176">
    <property type="protein sequence ID" value="DAG00024.1"/>
    <property type="molecule type" value="Genomic_DNA"/>
</dbReference>
<feature type="region of interest" description="Disordered" evidence="1">
    <location>
        <begin position="257"/>
        <end position="342"/>
    </location>
</feature>
<dbReference type="InterPro" id="IPR018330">
    <property type="entry name" value="RecT_fam"/>
</dbReference>
<evidence type="ECO:0000313" key="2">
    <source>
        <dbReference type="EMBL" id="DAG00024.1"/>
    </source>
</evidence>
<dbReference type="NCBIfam" id="TIGR00616">
    <property type="entry name" value="rect"/>
    <property type="match status" value="1"/>
</dbReference>
<dbReference type="GO" id="GO:0006259">
    <property type="term" value="P:DNA metabolic process"/>
    <property type="evidence" value="ECO:0007669"/>
    <property type="project" value="InterPro"/>
</dbReference>